<feature type="transmembrane region" description="Helical" evidence="6">
    <location>
        <begin position="264"/>
        <end position="281"/>
    </location>
</feature>
<feature type="transmembrane region" description="Helical" evidence="6">
    <location>
        <begin position="107"/>
        <end position="128"/>
    </location>
</feature>
<dbReference type="EMBL" id="CP002831">
    <property type="protein sequence ID" value="AFC25056.1"/>
    <property type="molecule type" value="Genomic_DNA"/>
</dbReference>
<dbReference type="PANTHER" id="PTHR32322">
    <property type="entry name" value="INNER MEMBRANE TRANSPORTER"/>
    <property type="match status" value="1"/>
</dbReference>
<evidence type="ECO:0000256" key="4">
    <source>
        <dbReference type="ARBA" id="ARBA00022989"/>
    </source>
</evidence>
<keyword evidence="2" id="KW-1003">Cell membrane</keyword>
<evidence type="ECO:0000256" key="1">
    <source>
        <dbReference type="ARBA" id="ARBA00004651"/>
    </source>
</evidence>
<evidence type="ECO:0000256" key="5">
    <source>
        <dbReference type="ARBA" id="ARBA00023136"/>
    </source>
</evidence>
<dbReference type="HOGENOM" id="CLU_033863_4_5_10"/>
<comment type="subcellular location">
    <subcellularLocation>
        <location evidence="1">Cell membrane</location>
        <topology evidence="1">Multi-pass membrane protein</topology>
    </subcellularLocation>
</comment>
<evidence type="ECO:0000256" key="6">
    <source>
        <dbReference type="SAM" id="Phobius"/>
    </source>
</evidence>
<dbReference type="KEGG" id="sgn:SGRA_2327"/>
<feature type="transmembrane region" description="Helical" evidence="6">
    <location>
        <begin position="230"/>
        <end position="252"/>
    </location>
</feature>
<feature type="transmembrane region" description="Helical" evidence="6">
    <location>
        <begin position="48"/>
        <end position="70"/>
    </location>
</feature>
<dbReference type="eggNOG" id="COG0697">
    <property type="taxonomic scope" value="Bacteria"/>
</dbReference>
<dbReference type="STRING" id="984262.SGRA_2327"/>
<keyword evidence="5 6" id="KW-0472">Membrane</keyword>
<reference evidence="8 9" key="1">
    <citation type="journal article" date="2012" name="Stand. Genomic Sci.">
        <title>Complete genome sequencing and analysis of Saprospira grandis str. Lewin, a predatory marine bacterium.</title>
        <authorList>
            <person name="Saw J.H."/>
            <person name="Yuryev A."/>
            <person name="Kanbe M."/>
            <person name="Hou S."/>
            <person name="Young A.G."/>
            <person name="Aizawa S."/>
            <person name="Alam M."/>
        </authorList>
    </citation>
    <scope>NUCLEOTIDE SEQUENCE [LARGE SCALE GENOMIC DNA]</scope>
    <source>
        <strain evidence="8 9">Lewin</strain>
    </source>
</reference>
<feature type="transmembrane region" description="Helical" evidence="6">
    <location>
        <begin position="166"/>
        <end position="186"/>
    </location>
</feature>
<dbReference type="SUPFAM" id="SSF103481">
    <property type="entry name" value="Multidrug resistance efflux transporter EmrE"/>
    <property type="match status" value="2"/>
</dbReference>
<keyword evidence="3 6" id="KW-0812">Transmembrane</keyword>
<dbReference type="InterPro" id="IPR037185">
    <property type="entry name" value="EmrE-like"/>
</dbReference>
<dbReference type="InterPro" id="IPR050638">
    <property type="entry name" value="AA-Vitamin_Transporters"/>
</dbReference>
<evidence type="ECO:0000256" key="2">
    <source>
        <dbReference type="ARBA" id="ARBA00022475"/>
    </source>
</evidence>
<sequence length="316" mass="34459">MRNFLPHPKPLFMPSRLLAAHLALFTVALLYGANYSIAKIAMPDPIPPAAFIMLRVLAASLLFWITSFWLREKVAKADIFRLAIASAFGVACNQLLFFKGLEMTSPISASLIMLTAPIVVLLFSVFFLGEQLNSLKIIGIVLGVIGAAYLILNTGSSAAFKARNPLLGNLLIGGNAVAYSIYLIMIKPLTQKYQAITLLKWVFLFGCLYVLPFGGPGALAIPYSQLSAEIWAVLAFVLIGVTFLAYLLNAWALQRLPASVVSSYIYLQPLLAALVAILLAADELRPALFISAAFIFSGLFLISYKKRKPKLQEEAV</sequence>
<keyword evidence="4 6" id="KW-1133">Transmembrane helix</keyword>
<name>H6L472_SAPGL</name>
<dbReference type="GO" id="GO:0005886">
    <property type="term" value="C:plasma membrane"/>
    <property type="evidence" value="ECO:0007669"/>
    <property type="project" value="UniProtKB-SubCell"/>
</dbReference>
<dbReference type="AlphaFoldDB" id="H6L472"/>
<dbReference type="Proteomes" id="UP000007519">
    <property type="component" value="Chromosome"/>
</dbReference>
<proteinExistence type="predicted"/>
<evidence type="ECO:0000256" key="3">
    <source>
        <dbReference type="ARBA" id="ARBA00022692"/>
    </source>
</evidence>
<feature type="domain" description="EamA" evidence="7">
    <location>
        <begin position="167"/>
        <end position="303"/>
    </location>
</feature>
<organism evidence="8 9">
    <name type="scientific">Saprospira grandis (strain Lewin)</name>
    <dbReference type="NCBI Taxonomy" id="984262"/>
    <lineage>
        <taxon>Bacteria</taxon>
        <taxon>Pseudomonadati</taxon>
        <taxon>Bacteroidota</taxon>
        <taxon>Saprospiria</taxon>
        <taxon>Saprospirales</taxon>
        <taxon>Saprospiraceae</taxon>
        <taxon>Saprospira</taxon>
    </lineage>
</organism>
<dbReference type="InterPro" id="IPR000620">
    <property type="entry name" value="EamA_dom"/>
</dbReference>
<feature type="transmembrane region" description="Helical" evidence="6">
    <location>
        <begin position="198"/>
        <end position="224"/>
    </location>
</feature>
<protein>
    <submittedName>
        <fullName evidence="8">Transporter, EamA</fullName>
    </submittedName>
</protein>
<keyword evidence="9" id="KW-1185">Reference proteome</keyword>
<feature type="transmembrane region" description="Helical" evidence="6">
    <location>
        <begin position="287"/>
        <end position="304"/>
    </location>
</feature>
<dbReference type="Pfam" id="PF00892">
    <property type="entry name" value="EamA"/>
    <property type="match status" value="2"/>
</dbReference>
<dbReference type="PANTHER" id="PTHR32322:SF18">
    <property type="entry name" value="S-ADENOSYLMETHIONINE_S-ADENOSYLHOMOCYSTEINE TRANSPORTER"/>
    <property type="match status" value="1"/>
</dbReference>
<feature type="transmembrane region" description="Helical" evidence="6">
    <location>
        <begin position="82"/>
        <end position="101"/>
    </location>
</feature>
<feature type="transmembrane region" description="Helical" evidence="6">
    <location>
        <begin position="140"/>
        <end position="160"/>
    </location>
</feature>
<feature type="domain" description="EamA" evidence="7">
    <location>
        <begin position="20"/>
        <end position="150"/>
    </location>
</feature>
<accession>H6L472</accession>
<evidence type="ECO:0000259" key="7">
    <source>
        <dbReference type="Pfam" id="PF00892"/>
    </source>
</evidence>
<evidence type="ECO:0000313" key="9">
    <source>
        <dbReference type="Proteomes" id="UP000007519"/>
    </source>
</evidence>
<gene>
    <name evidence="8" type="ordered locus">SGRA_2327</name>
</gene>
<evidence type="ECO:0000313" key="8">
    <source>
        <dbReference type="EMBL" id="AFC25056.1"/>
    </source>
</evidence>